<reference evidence="1 3" key="2">
    <citation type="journal article" date="2013" name="Nature">
        <title>Insights into bilaterian evolution from three spiralian genomes.</title>
        <authorList>
            <person name="Simakov O."/>
            <person name="Marletaz F."/>
            <person name="Cho S.J."/>
            <person name="Edsinger-Gonzales E."/>
            <person name="Havlak P."/>
            <person name="Hellsten U."/>
            <person name="Kuo D.H."/>
            <person name="Larsson T."/>
            <person name="Lv J."/>
            <person name="Arendt D."/>
            <person name="Savage R."/>
            <person name="Osoegawa K."/>
            <person name="de Jong P."/>
            <person name="Grimwood J."/>
            <person name="Chapman J.A."/>
            <person name="Shapiro H."/>
            <person name="Aerts A."/>
            <person name="Otillar R.P."/>
            <person name="Terry A.Y."/>
            <person name="Boore J.L."/>
            <person name="Grigoriev I.V."/>
            <person name="Lindberg D.R."/>
            <person name="Seaver E.C."/>
            <person name="Weisblat D.A."/>
            <person name="Putnam N.H."/>
            <person name="Rokhsar D.S."/>
        </authorList>
    </citation>
    <scope>NUCLEOTIDE SEQUENCE</scope>
</reference>
<dbReference type="PANTHER" id="PTHR10725:SF74">
    <property type="entry name" value="ERAP1-LIKE C-TERMINAL DOMAIN-CONTAINING PROTEIN"/>
    <property type="match status" value="1"/>
</dbReference>
<gene>
    <name evidence="2" type="primary">20198521</name>
    <name evidence="1" type="ORF">HELRODRAFT_159976</name>
</gene>
<dbReference type="KEGG" id="hro:HELRODRAFT_159976"/>
<dbReference type="OrthoDB" id="6122938at2759"/>
<dbReference type="EMBL" id="KB096324">
    <property type="protein sequence ID" value="ESO05890.1"/>
    <property type="molecule type" value="Genomic_DNA"/>
</dbReference>
<dbReference type="GeneID" id="20198521"/>
<reference evidence="2" key="3">
    <citation type="submission" date="2015-06" db="UniProtKB">
        <authorList>
            <consortium name="EnsemblMetazoa"/>
        </authorList>
    </citation>
    <scope>IDENTIFICATION</scope>
</reference>
<dbReference type="InParanoid" id="T1EPM1"/>
<keyword evidence="3" id="KW-1185">Reference proteome</keyword>
<evidence type="ECO:0000313" key="2">
    <source>
        <dbReference type="EnsemblMetazoa" id="HelroP159976"/>
    </source>
</evidence>
<dbReference type="EMBL" id="AMQM01000453">
    <property type="status" value="NOT_ANNOTATED_CDS"/>
    <property type="molecule type" value="Genomic_DNA"/>
</dbReference>
<proteinExistence type="predicted"/>
<dbReference type="RefSeq" id="XP_009015258.1">
    <property type="nucleotide sequence ID" value="XM_009017010.1"/>
</dbReference>
<dbReference type="CTD" id="20198521"/>
<reference evidence="3" key="1">
    <citation type="submission" date="2012-12" db="EMBL/GenBank/DDBJ databases">
        <authorList>
            <person name="Hellsten U."/>
            <person name="Grimwood J."/>
            <person name="Chapman J.A."/>
            <person name="Shapiro H."/>
            <person name="Aerts A."/>
            <person name="Otillar R.P."/>
            <person name="Terry A.Y."/>
            <person name="Boore J.L."/>
            <person name="Simakov O."/>
            <person name="Marletaz F."/>
            <person name="Cho S.-J."/>
            <person name="Edsinger-Gonzales E."/>
            <person name="Havlak P."/>
            <person name="Kuo D.-H."/>
            <person name="Larsson T."/>
            <person name="Lv J."/>
            <person name="Arendt D."/>
            <person name="Savage R."/>
            <person name="Osoegawa K."/>
            <person name="de Jong P."/>
            <person name="Lindberg D.R."/>
            <person name="Seaver E.C."/>
            <person name="Weisblat D.A."/>
            <person name="Putnam N.H."/>
            <person name="Grigoriev I.V."/>
            <person name="Rokhsar D.S."/>
        </authorList>
    </citation>
    <scope>NUCLEOTIDE SEQUENCE</scope>
</reference>
<accession>T1EPM1</accession>
<name>T1EPM1_HELRO</name>
<dbReference type="EMBL" id="AMQM01000455">
    <property type="status" value="NOT_ANNOTATED_CDS"/>
    <property type="molecule type" value="Genomic_DNA"/>
</dbReference>
<dbReference type="EMBL" id="AMQM01000454">
    <property type="status" value="NOT_ANNOTATED_CDS"/>
    <property type="molecule type" value="Genomic_DNA"/>
</dbReference>
<protein>
    <submittedName>
        <fullName evidence="1 2">Uncharacterized protein</fullName>
    </submittedName>
</protein>
<organism evidence="2 3">
    <name type="scientific">Helobdella robusta</name>
    <name type="common">Californian leech</name>
    <dbReference type="NCBI Taxonomy" id="6412"/>
    <lineage>
        <taxon>Eukaryota</taxon>
        <taxon>Metazoa</taxon>
        <taxon>Spiralia</taxon>
        <taxon>Lophotrochozoa</taxon>
        <taxon>Annelida</taxon>
        <taxon>Clitellata</taxon>
        <taxon>Hirudinea</taxon>
        <taxon>Rhynchobdellida</taxon>
        <taxon>Glossiphoniidae</taxon>
        <taxon>Helobdella</taxon>
    </lineage>
</organism>
<sequence length="141" mass="15878">MIKLLPTPGSTIAQGENILGRVPETINIIEITEKRACTVSGCIKAKFGEAILEKEKRSSMNFENRWVLRSALNFASDGEVVREVANAREQDMEIYEKRKGHEQLDEQQNGIVVEEIECLDEFGIEKVTEVLNQLLSANKKS</sequence>
<evidence type="ECO:0000313" key="3">
    <source>
        <dbReference type="Proteomes" id="UP000015101"/>
    </source>
</evidence>
<dbReference type="EnsemblMetazoa" id="HelroT159976">
    <property type="protein sequence ID" value="HelroP159976"/>
    <property type="gene ID" value="HelroG159976"/>
</dbReference>
<dbReference type="HOGENOM" id="CLU_1827385_0_0_1"/>
<dbReference type="AlphaFoldDB" id="T1EPM1"/>
<dbReference type="Proteomes" id="UP000015101">
    <property type="component" value="Unassembled WGS sequence"/>
</dbReference>
<dbReference type="PANTHER" id="PTHR10725">
    <property type="entry name" value="THAP DOMAIN-CONTAINING PROTEIN 9"/>
    <property type="match status" value="1"/>
</dbReference>
<evidence type="ECO:0000313" key="1">
    <source>
        <dbReference type="EMBL" id="ESO05890.1"/>
    </source>
</evidence>